<proteinExistence type="predicted"/>
<reference evidence="2 3" key="1">
    <citation type="submission" date="2023-10" db="EMBL/GenBank/DDBJ databases">
        <title>Novel methanotroph of the genus Methylocapsa from a subarctic wetland.</title>
        <authorList>
            <person name="Belova S.E."/>
            <person name="Oshkin I.Y."/>
            <person name="Miroshnikov K."/>
            <person name="Dedysh S.N."/>
        </authorList>
    </citation>
    <scope>NUCLEOTIDE SEQUENCE [LARGE SCALE GENOMIC DNA]</scope>
    <source>
        <strain evidence="2 3">RX1</strain>
    </source>
</reference>
<accession>A0ABZ0HP08</accession>
<keyword evidence="2" id="KW-0808">Transferase</keyword>
<organism evidence="2 3">
    <name type="scientific">Methylocapsa polymorpha</name>
    <dbReference type="NCBI Taxonomy" id="3080828"/>
    <lineage>
        <taxon>Bacteria</taxon>
        <taxon>Pseudomonadati</taxon>
        <taxon>Pseudomonadota</taxon>
        <taxon>Alphaproteobacteria</taxon>
        <taxon>Hyphomicrobiales</taxon>
        <taxon>Beijerinckiaceae</taxon>
        <taxon>Methylocapsa</taxon>
    </lineage>
</organism>
<keyword evidence="3" id="KW-1185">Reference proteome</keyword>
<dbReference type="InterPro" id="IPR001173">
    <property type="entry name" value="Glyco_trans_2-like"/>
</dbReference>
<gene>
    <name evidence="2" type="ORF">RZS28_14645</name>
</gene>
<evidence type="ECO:0000313" key="3">
    <source>
        <dbReference type="Proteomes" id="UP001626536"/>
    </source>
</evidence>
<keyword evidence="2" id="KW-0328">Glycosyltransferase</keyword>
<dbReference type="EMBL" id="CP136862">
    <property type="protein sequence ID" value="WOJ89032.1"/>
    <property type="molecule type" value="Genomic_DNA"/>
</dbReference>
<dbReference type="PANTHER" id="PTHR43179:SF7">
    <property type="entry name" value="RHAMNOSYLTRANSFERASE WBBL"/>
    <property type="match status" value="1"/>
</dbReference>
<dbReference type="SUPFAM" id="SSF53448">
    <property type="entry name" value="Nucleotide-diphospho-sugar transferases"/>
    <property type="match status" value="1"/>
</dbReference>
<dbReference type="Gene3D" id="3.90.550.10">
    <property type="entry name" value="Spore Coat Polysaccharide Biosynthesis Protein SpsA, Chain A"/>
    <property type="match status" value="1"/>
</dbReference>
<dbReference type="Pfam" id="PF00535">
    <property type="entry name" value="Glycos_transf_2"/>
    <property type="match status" value="1"/>
</dbReference>
<dbReference type="Proteomes" id="UP001626536">
    <property type="component" value="Chromosome"/>
</dbReference>
<evidence type="ECO:0000259" key="1">
    <source>
        <dbReference type="Pfam" id="PF00535"/>
    </source>
</evidence>
<evidence type="ECO:0000313" key="2">
    <source>
        <dbReference type="EMBL" id="WOJ89032.1"/>
    </source>
</evidence>
<feature type="domain" description="Glycosyltransferase 2-like" evidence="1">
    <location>
        <begin position="405"/>
        <end position="525"/>
    </location>
</feature>
<dbReference type="InterPro" id="IPR029044">
    <property type="entry name" value="Nucleotide-diphossugar_trans"/>
</dbReference>
<protein>
    <submittedName>
        <fullName evidence="2">Glycosyltransferase</fullName>
        <ecNumber evidence="2">2.4.-.-</ecNumber>
    </submittedName>
</protein>
<dbReference type="RefSeq" id="WP_407338472.1">
    <property type="nucleotide sequence ID" value="NZ_CP136862.1"/>
</dbReference>
<dbReference type="EC" id="2.4.-.-" evidence="2"/>
<dbReference type="PANTHER" id="PTHR43179">
    <property type="entry name" value="RHAMNOSYLTRANSFERASE WBBL"/>
    <property type="match status" value="1"/>
</dbReference>
<dbReference type="GO" id="GO:0016757">
    <property type="term" value="F:glycosyltransferase activity"/>
    <property type="evidence" value="ECO:0007669"/>
    <property type="project" value="UniProtKB-KW"/>
</dbReference>
<sequence>MKKTEFTLSPEQDVEIQGGRFISTSSEPWLVIEPRAAIEPGKLIEIVYRTSFWDEPARPVFRFWISGGFWRDQIGPGPIAGAAIWTGRIPAGTIRISVSPTNRLGRFDFDLSAIRRISSGALFAKGLRRQPRSAFASILGRRIGRGREPGFRPDWATGSTPIEHYAAWRKAHSRPIDLERIDAPRCDWTTSAEINVVVDAEHASPAALARLITALRAQVYPRWRVIFVADHELSNLPDEPRIRRLPRNQVVALLRSLPAESIVAAIAAGDAPYPFAFAAIIEAAARLPATAIFYGDEDYPRFDHKLVPVLKPSWSPVLQANRPYLGHAVFLRTRILADWPDDDLCAYVDRSEIPSPAAARFEAAKPHSLRRVLLTRGQPWPEPQAPSIGPSSATIRLAGNPSALIIIPTRDRARVLSRCLASIFAKTAFDNFSIVIVDNGSIEPEAQRLFETFRGDRIVSVLHSPGPFNDSSLCNAAAARRKADVLVFLDNDLEILSEEWLGRLVTRALLPDVGAVGGKLFGPDGRLQQAGVSLGMNDDTRRFRARRPDGSADLLGYNDVLREVSAIPRACLAVARRKFMLVGGFDADHLPVEHNDIDLCLRLSEKGWSARFDPDVRLIHAERARSTSAAFCSEHESAEQRRWFEARWLPVLRDDPFFHPGLSLHSPDEALG</sequence>
<name>A0ABZ0HP08_9HYPH</name>